<dbReference type="NCBIfam" id="TIGR00756">
    <property type="entry name" value="PPR"/>
    <property type="match status" value="2"/>
</dbReference>
<sequence length="961" mass="106454">MEDMPLKTTTTSTTHILTKTLSRLLPSRSRSFTSISDSTHFSNPQSAHSFCSKTLKFSAKMGFLDLGRQVHATVTKLGFCNVLSLQNQMLDFYLKCSSCSDADTLFDEMPVRNLVTWNTMICGLLDCGRGCGSILSKCFYFFRRMLVDGVELDPITVNGLFRACLFLNNIEMGGQVHCFVVKLGFESNCFVSSALVDLYGKCGRINQARRVFDYVLCRDVVLWNVMVACYAFNSLAEEAFGVFNLMRMENLVGDGFTFSSLLNACGTMGSCELGRQIHGVIIKLSFDSDVMVVTGLVDMYAKTDSIDDAREAFDVMAFRNVVSWNTMIVGYGQHGQGKEAMKLFQEMRRGKFVPDELSVASILSSCGSESAICEIMQVHAYVVKYGLCDFLSIANALTNAYSKCGTIAYALQCFQSVPEPDVVTWTSLIGAYASQGSPKDCIDIFEKMISSGVRPDRISFLAVLSACSHGGFVNEGLHYFSLMTTDYQIRPDLEHYTCLIDLLGRAGLLDEAFNVLTSMPIEHGSDALAAFIGACKIHGDVKLARWASEKLFAMEPKKLANYTVMSNIHASKGDWLDVARLQKLMRNKCNLRTPGCSWRNILHLTGKQSMTELWMNVLLLKSDLPLKPRASFENSKSPFNLTLHNCLPFNSSTPTRHFLRFAHYTHTNPPLQMKSPNSVYGHRDRYHAVNSTPDRVPYSPYSDASTVKKRNPLAAAARSFAGIFVACLTPPETTAPKNFGDSEEFKPPSDASVGSGGGGGGRDRRRSSGSGRGGMMIYGSPHQSIHKMEPGSVKFTMEEIYAATRNFSPAFKVGQGGFGTVYKGTLGDGTVVAIKRAKMSMYDKHLGAEFQTEIRTLAKVEHLNLVRCFGYLEHGEERIIVVEYVPNGTLLLDPKLEPTAANMLALEKILELALPCLAPHRQNRPSMRKCAEILWTIRKDYKEQSTLDFRSFSSNSLSSMS</sequence>
<dbReference type="FunFam" id="3.30.200.20:FF:001335">
    <property type="entry name" value="Calmodulin-binding receptor-like cytoplasmic kinase 2"/>
    <property type="match status" value="1"/>
</dbReference>
<dbReference type="FunFam" id="1.25.40.10:FF:000090">
    <property type="entry name" value="Pentatricopeptide repeat-containing protein, chloroplastic"/>
    <property type="match status" value="1"/>
</dbReference>
<dbReference type="InterPro" id="IPR011990">
    <property type="entry name" value="TPR-like_helical_dom_sf"/>
</dbReference>
<feature type="non-terminal residue" evidence="6">
    <location>
        <position position="961"/>
    </location>
</feature>
<dbReference type="Gene3D" id="1.25.40.10">
    <property type="entry name" value="Tetratricopeptide repeat domain"/>
    <property type="match status" value="4"/>
</dbReference>
<keyword evidence="3" id="KW-0547">Nucleotide-binding</keyword>
<accession>A0A9Q0FV29</accession>
<feature type="region of interest" description="Disordered" evidence="4">
    <location>
        <begin position="735"/>
        <end position="782"/>
    </location>
</feature>
<evidence type="ECO:0000256" key="4">
    <source>
        <dbReference type="SAM" id="MobiDB-lite"/>
    </source>
</evidence>
<dbReference type="Gene3D" id="3.30.200.20">
    <property type="entry name" value="Phosphorylase Kinase, domain 1"/>
    <property type="match status" value="1"/>
</dbReference>
<dbReference type="InterPro" id="IPR011009">
    <property type="entry name" value="Kinase-like_dom_sf"/>
</dbReference>
<proteinExistence type="predicted"/>
<dbReference type="Pfam" id="PF00069">
    <property type="entry name" value="Pkinase"/>
    <property type="match status" value="1"/>
</dbReference>
<reference evidence="6" key="2">
    <citation type="journal article" date="2023" name="Plants (Basel)">
        <title>Annotation of the Turnera subulata (Passifloraceae) Draft Genome Reveals the S-Locus Evolved after the Divergence of Turneroideae from Passifloroideae in a Stepwise Manner.</title>
        <authorList>
            <person name="Henning P.M."/>
            <person name="Roalson E.H."/>
            <person name="Mir W."/>
            <person name="McCubbin A.G."/>
            <person name="Shore J.S."/>
        </authorList>
    </citation>
    <scope>NUCLEOTIDE SEQUENCE</scope>
    <source>
        <strain evidence="6">F60SS</strain>
    </source>
</reference>
<dbReference type="Pfam" id="PF13041">
    <property type="entry name" value="PPR_2"/>
    <property type="match status" value="3"/>
</dbReference>
<dbReference type="Proteomes" id="UP001141552">
    <property type="component" value="Unassembled WGS sequence"/>
</dbReference>
<dbReference type="PANTHER" id="PTHR47926">
    <property type="entry name" value="PENTATRICOPEPTIDE REPEAT-CONTAINING PROTEIN"/>
    <property type="match status" value="1"/>
</dbReference>
<dbReference type="GO" id="GO:0005524">
    <property type="term" value="F:ATP binding"/>
    <property type="evidence" value="ECO:0007669"/>
    <property type="project" value="UniProtKB-UniRule"/>
</dbReference>
<dbReference type="PROSITE" id="PS50011">
    <property type="entry name" value="PROTEIN_KINASE_DOM"/>
    <property type="match status" value="1"/>
</dbReference>
<evidence type="ECO:0000256" key="3">
    <source>
        <dbReference type="PROSITE-ProRule" id="PRU10141"/>
    </source>
</evidence>
<feature type="domain" description="Protein kinase" evidence="5">
    <location>
        <begin position="807"/>
        <end position="961"/>
    </location>
</feature>
<keyword evidence="3" id="KW-0067">ATP-binding</keyword>
<dbReference type="EMBL" id="JAKUCV010003912">
    <property type="protein sequence ID" value="KAJ4837170.1"/>
    <property type="molecule type" value="Genomic_DNA"/>
</dbReference>
<feature type="repeat" description="PPR" evidence="2">
    <location>
        <begin position="320"/>
        <end position="354"/>
    </location>
</feature>
<dbReference type="InterPro" id="IPR002885">
    <property type="entry name" value="PPR_rpt"/>
</dbReference>
<dbReference type="GO" id="GO:0003729">
    <property type="term" value="F:mRNA binding"/>
    <property type="evidence" value="ECO:0007669"/>
    <property type="project" value="UniProtKB-ARBA"/>
</dbReference>
<dbReference type="GO" id="GO:0004672">
    <property type="term" value="F:protein kinase activity"/>
    <property type="evidence" value="ECO:0007669"/>
    <property type="project" value="InterPro"/>
</dbReference>
<dbReference type="FunFam" id="1.25.40.10:FF:000073">
    <property type="entry name" value="Pentatricopeptide repeat-containing protein chloroplastic"/>
    <property type="match status" value="2"/>
</dbReference>
<keyword evidence="1" id="KW-0677">Repeat</keyword>
<feature type="repeat" description="PPR" evidence="2">
    <location>
        <begin position="421"/>
        <end position="455"/>
    </location>
</feature>
<evidence type="ECO:0000259" key="5">
    <source>
        <dbReference type="PROSITE" id="PS50011"/>
    </source>
</evidence>
<dbReference type="OrthoDB" id="1851890at2759"/>
<dbReference type="InterPro" id="IPR017441">
    <property type="entry name" value="Protein_kinase_ATP_BS"/>
</dbReference>
<dbReference type="GO" id="GO:0009451">
    <property type="term" value="P:RNA modification"/>
    <property type="evidence" value="ECO:0007669"/>
    <property type="project" value="InterPro"/>
</dbReference>
<dbReference type="InterPro" id="IPR000719">
    <property type="entry name" value="Prot_kinase_dom"/>
</dbReference>
<evidence type="ECO:0000256" key="1">
    <source>
        <dbReference type="ARBA" id="ARBA00022737"/>
    </source>
</evidence>
<dbReference type="InterPro" id="IPR046960">
    <property type="entry name" value="PPR_At4g14850-like_plant"/>
</dbReference>
<keyword evidence="7" id="KW-1185">Reference proteome</keyword>
<comment type="caution">
    <text evidence="6">The sequence shown here is derived from an EMBL/GenBank/DDBJ whole genome shotgun (WGS) entry which is preliminary data.</text>
</comment>
<dbReference type="Pfam" id="PF20431">
    <property type="entry name" value="E_motif"/>
    <property type="match status" value="1"/>
</dbReference>
<dbReference type="AlphaFoldDB" id="A0A9Q0FV29"/>
<dbReference type="SUPFAM" id="SSF56112">
    <property type="entry name" value="Protein kinase-like (PK-like)"/>
    <property type="match status" value="1"/>
</dbReference>
<dbReference type="PROSITE" id="PS00107">
    <property type="entry name" value="PROTEIN_KINASE_ATP"/>
    <property type="match status" value="1"/>
</dbReference>
<dbReference type="InterPro" id="IPR046848">
    <property type="entry name" value="E_motif"/>
</dbReference>
<feature type="repeat" description="PPR" evidence="2">
    <location>
        <begin position="219"/>
        <end position="253"/>
    </location>
</feature>
<evidence type="ECO:0000256" key="2">
    <source>
        <dbReference type="PROSITE-ProRule" id="PRU00708"/>
    </source>
</evidence>
<gene>
    <name evidence="6" type="ORF">Tsubulata_027053</name>
</gene>
<dbReference type="Pfam" id="PF12854">
    <property type="entry name" value="PPR_1"/>
    <property type="match status" value="1"/>
</dbReference>
<dbReference type="PANTHER" id="PTHR47926:SF511">
    <property type="entry name" value="PENTATRICOPEPTIDE REPEAT-CONTAINING PROTEIN"/>
    <property type="match status" value="1"/>
</dbReference>
<evidence type="ECO:0000313" key="6">
    <source>
        <dbReference type="EMBL" id="KAJ4837170.1"/>
    </source>
</evidence>
<reference evidence="6" key="1">
    <citation type="submission" date="2022-02" db="EMBL/GenBank/DDBJ databases">
        <authorList>
            <person name="Henning P.M."/>
            <person name="McCubbin A.G."/>
            <person name="Shore J.S."/>
        </authorList>
    </citation>
    <scope>NUCLEOTIDE SEQUENCE</scope>
    <source>
        <strain evidence="6">F60SS</strain>
        <tissue evidence="6">Leaves</tissue>
    </source>
</reference>
<name>A0A9Q0FV29_9ROSI</name>
<evidence type="ECO:0000313" key="7">
    <source>
        <dbReference type="Proteomes" id="UP001141552"/>
    </source>
</evidence>
<feature type="binding site" evidence="3">
    <location>
        <position position="835"/>
    </location>
    <ligand>
        <name>ATP</name>
        <dbReference type="ChEBI" id="CHEBI:30616"/>
    </ligand>
</feature>
<protein>
    <recommendedName>
        <fullName evidence="5">Protein kinase domain-containing protein</fullName>
    </recommendedName>
</protein>
<organism evidence="6 7">
    <name type="scientific">Turnera subulata</name>
    <dbReference type="NCBI Taxonomy" id="218843"/>
    <lineage>
        <taxon>Eukaryota</taxon>
        <taxon>Viridiplantae</taxon>
        <taxon>Streptophyta</taxon>
        <taxon>Embryophyta</taxon>
        <taxon>Tracheophyta</taxon>
        <taxon>Spermatophyta</taxon>
        <taxon>Magnoliopsida</taxon>
        <taxon>eudicotyledons</taxon>
        <taxon>Gunneridae</taxon>
        <taxon>Pentapetalae</taxon>
        <taxon>rosids</taxon>
        <taxon>fabids</taxon>
        <taxon>Malpighiales</taxon>
        <taxon>Passifloraceae</taxon>
        <taxon>Turnera</taxon>
    </lineage>
</organism>
<dbReference type="PROSITE" id="PS51375">
    <property type="entry name" value="PPR"/>
    <property type="match status" value="3"/>
</dbReference>